<evidence type="ECO:0000256" key="2">
    <source>
        <dbReference type="ARBA" id="ARBA00023002"/>
    </source>
</evidence>
<organism evidence="6 7">
    <name type="scientific">Thermosyntropha lipolytica DSM 11003</name>
    <dbReference type="NCBI Taxonomy" id="1123382"/>
    <lineage>
        <taxon>Bacteria</taxon>
        <taxon>Bacillati</taxon>
        <taxon>Bacillota</taxon>
        <taxon>Clostridia</taxon>
        <taxon>Eubacteriales</taxon>
        <taxon>Syntrophomonadaceae</taxon>
        <taxon>Thermosyntropha</taxon>
    </lineage>
</organism>
<keyword evidence="3" id="KW-0408">Iron</keyword>
<feature type="domain" description="F420-non-reducing hydrogenase iron-sulfur subunit D" evidence="5">
    <location>
        <begin position="15"/>
        <end position="73"/>
    </location>
</feature>
<keyword evidence="2" id="KW-0560">Oxidoreductase</keyword>
<dbReference type="EMBL" id="FQWY01000032">
    <property type="protein sequence ID" value="SHH11451.1"/>
    <property type="molecule type" value="Genomic_DNA"/>
</dbReference>
<accession>A0A1M5QC61</accession>
<dbReference type="GO" id="GO:0046872">
    <property type="term" value="F:metal ion binding"/>
    <property type="evidence" value="ECO:0007669"/>
    <property type="project" value="UniProtKB-KW"/>
</dbReference>
<evidence type="ECO:0000259" key="5">
    <source>
        <dbReference type="Pfam" id="PF02662"/>
    </source>
</evidence>
<name>A0A1M5QC61_9FIRM</name>
<keyword evidence="7" id="KW-1185">Reference proteome</keyword>
<evidence type="ECO:0000313" key="7">
    <source>
        <dbReference type="Proteomes" id="UP000242329"/>
    </source>
</evidence>
<dbReference type="AlphaFoldDB" id="A0A1M5QC61"/>
<dbReference type="STRING" id="1123382.SAMN02745221_01712"/>
<dbReference type="GO" id="GO:0051536">
    <property type="term" value="F:iron-sulfur cluster binding"/>
    <property type="evidence" value="ECO:0007669"/>
    <property type="project" value="UniProtKB-KW"/>
</dbReference>
<evidence type="ECO:0000256" key="4">
    <source>
        <dbReference type="ARBA" id="ARBA00023014"/>
    </source>
</evidence>
<keyword evidence="1" id="KW-0479">Metal-binding</keyword>
<dbReference type="GO" id="GO:0016491">
    <property type="term" value="F:oxidoreductase activity"/>
    <property type="evidence" value="ECO:0007669"/>
    <property type="project" value="UniProtKB-KW"/>
</dbReference>
<dbReference type="Proteomes" id="UP000242329">
    <property type="component" value="Unassembled WGS sequence"/>
</dbReference>
<dbReference type="InterPro" id="IPR003813">
    <property type="entry name" value="MvhD/FlpD"/>
</dbReference>
<keyword evidence="4" id="KW-0411">Iron-sulfur</keyword>
<evidence type="ECO:0000313" key="6">
    <source>
        <dbReference type="EMBL" id="SHH11451.1"/>
    </source>
</evidence>
<evidence type="ECO:0000256" key="1">
    <source>
        <dbReference type="ARBA" id="ARBA00022723"/>
    </source>
</evidence>
<proteinExistence type="predicted"/>
<gene>
    <name evidence="6" type="ORF">SAMN02745221_01712</name>
</gene>
<evidence type="ECO:0000256" key="3">
    <source>
        <dbReference type="ARBA" id="ARBA00023004"/>
    </source>
</evidence>
<reference evidence="7" key="1">
    <citation type="submission" date="2016-11" db="EMBL/GenBank/DDBJ databases">
        <authorList>
            <person name="Varghese N."/>
            <person name="Submissions S."/>
        </authorList>
    </citation>
    <scope>NUCLEOTIDE SEQUENCE [LARGE SCALE GENOMIC DNA]</scope>
    <source>
        <strain evidence="7">DSM 11003</strain>
    </source>
</reference>
<protein>
    <submittedName>
        <fullName evidence="6">Methyl-viologen-reducing hydrogenase, delta subunit</fullName>
    </submittedName>
</protein>
<dbReference type="Pfam" id="PF02662">
    <property type="entry name" value="FlpD"/>
    <property type="match status" value="1"/>
</dbReference>
<sequence length="73" mass="7993">MSIAIAEEKGWEPKIIVFACNWCTYAAADLAGLNHLEYPAQVRIIRTPCSGRMDPMLVLRAFNRGADGVLLSG</sequence>